<dbReference type="STRING" id="1797690.A3B23_03425"/>
<feature type="transmembrane region" description="Helical" evidence="1">
    <location>
        <begin position="310"/>
        <end position="333"/>
    </location>
</feature>
<proteinExistence type="predicted"/>
<sequence length="470" mass="51812">MKNLVKLFMREEPIAGLAIDERSLRLMLLGPDETDETKTVIKIAAEESLPEGVVERGLLKNPAGLAASLQKLTEKTGYTPTYVVLSLPSELTYSKIFYFPKAITGEKLEETMMVTIGFNLPVKPEDVYLDWEKLDTERNELFLATIMKPVADSYTTALEAAGIRTVALESHLASLTRVIDIKTKSPVLLVDKSEKSTAFAILKNGIIRFARNVPKKLGEAELALEIKKISDFYESDDSAIAETIDMDKARIATKFAEHPEIKKKSQAWMASAGAAMRGLLPRGSDTLVSLLPVGTEKAYEFQKGMIFTRFISDVVIGISAFFIIAFLGSWLLIASIGNNLENQVSGLASLPLAKDAIAMEEKALRLNNLSAAVADITKVSPRWSKLFEELRKSTVTGITISSVSISSPSANISINGIGKTRDQMNAFRKTLEDSPVFSDVKLPISNLDKRTDIPFSMSMRLEKLDFLYIN</sequence>
<dbReference type="Pfam" id="PF11104">
    <property type="entry name" value="PilM_2"/>
    <property type="match status" value="1"/>
</dbReference>
<keyword evidence="1" id="KW-0812">Transmembrane</keyword>
<name>A0A1G1Z4Z2_9BACT</name>
<evidence type="ECO:0000313" key="3">
    <source>
        <dbReference type="Proteomes" id="UP000178744"/>
    </source>
</evidence>
<evidence type="ECO:0000256" key="1">
    <source>
        <dbReference type="SAM" id="Phobius"/>
    </source>
</evidence>
<reference evidence="2 3" key="1">
    <citation type="journal article" date="2016" name="Nat. Commun.">
        <title>Thousands of microbial genomes shed light on interconnected biogeochemical processes in an aquifer system.</title>
        <authorList>
            <person name="Anantharaman K."/>
            <person name="Brown C.T."/>
            <person name="Hug L.A."/>
            <person name="Sharon I."/>
            <person name="Castelle C.J."/>
            <person name="Probst A.J."/>
            <person name="Thomas B.C."/>
            <person name="Singh A."/>
            <person name="Wilkins M.J."/>
            <person name="Karaoz U."/>
            <person name="Brodie E.L."/>
            <person name="Williams K.H."/>
            <person name="Hubbard S.S."/>
            <person name="Banfield J.F."/>
        </authorList>
    </citation>
    <scope>NUCLEOTIDE SEQUENCE [LARGE SCALE GENOMIC DNA]</scope>
</reference>
<gene>
    <name evidence="2" type="ORF">A3B23_03425</name>
</gene>
<dbReference type="InterPro" id="IPR005883">
    <property type="entry name" value="PilM"/>
</dbReference>
<dbReference type="Gene3D" id="3.30.420.40">
    <property type="match status" value="2"/>
</dbReference>
<dbReference type="EMBL" id="MHIY01000021">
    <property type="protein sequence ID" value="OGY59692.1"/>
    <property type="molecule type" value="Genomic_DNA"/>
</dbReference>
<dbReference type="Proteomes" id="UP000178744">
    <property type="component" value="Unassembled WGS sequence"/>
</dbReference>
<dbReference type="PANTHER" id="PTHR32432:SF3">
    <property type="entry name" value="ETHANOLAMINE UTILIZATION PROTEIN EUTJ"/>
    <property type="match status" value="1"/>
</dbReference>
<keyword evidence="1" id="KW-1133">Transmembrane helix</keyword>
<organism evidence="2 3">
    <name type="scientific">Candidatus Colwellbacteria bacterium RIFCSPLOWO2_01_FULL_48_10</name>
    <dbReference type="NCBI Taxonomy" id="1797690"/>
    <lineage>
        <taxon>Bacteria</taxon>
        <taxon>Candidatus Colwelliibacteriota</taxon>
    </lineage>
</organism>
<dbReference type="Pfam" id="PF05137">
    <property type="entry name" value="PilN"/>
    <property type="match status" value="1"/>
</dbReference>
<keyword evidence="1" id="KW-0472">Membrane</keyword>
<dbReference type="InterPro" id="IPR050696">
    <property type="entry name" value="FtsA/MreB"/>
</dbReference>
<evidence type="ECO:0008006" key="4">
    <source>
        <dbReference type="Google" id="ProtNLM"/>
    </source>
</evidence>
<dbReference type="Gene3D" id="3.30.1490.300">
    <property type="match status" value="1"/>
</dbReference>
<evidence type="ECO:0000313" key="2">
    <source>
        <dbReference type="EMBL" id="OGY59692.1"/>
    </source>
</evidence>
<comment type="caution">
    <text evidence="2">The sequence shown here is derived from an EMBL/GenBank/DDBJ whole genome shotgun (WGS) entry which is preliminary data.</text>
</comment>
<dbReference type="InterPro" id="IPR007813">
    <property type="entry name" value="PilN"/>
</dbReference>
<accession>A0A1G1Z4Z2</accession>
<dbReference type="PANTHER" id="PTHR32432">
    <property type="entry name" value="CELL DIVISION PROTEIN FTSA-RELATED"/>
    <property type="match status" value="1"/>
</dbReference>
<protein>
    <recommendedName>
        <fullName evidence="4">SHS2 domain-containing protein</fullName>
    </recommendedName>
</protein>
<dbReference type="AlphaFoldDB" id="A0A1G1Z4Z2"/>